<dbReference type="NCBIfam" id="NF009329">
    <property type="entry name" value="PRK12687.1"/>
    <property type="match status" value="1"/>
</dbReference>
<evidence type="ECO:0000313" key="7">
    <source>
        <dbReference type="Proteomes" id="UP000199423"/>
    </source>
</evidence>
<organism evidence="6 7">
    <name type="scientific">Hyphomicrobium facile</name>
    <dbReference type="NCBI Taxonomy" id="51670"/>
    <lineage>
        <taxon>Bacteria</taxon>
        <taxon>Pseudomonadati</taxon>
        <taxon>Pseudomonadota</taxon>
        <taxon>Alphaproteobacteria</taxon>
        <taxon>Hyphomicrobiales</taxon>
        <taxon>Hyphomicrobiaceae</taxon>
        <taxon>Hyphomicrobium</taxon>
    </lineage>
</organism>
<proteinExistence type="inferred from homology"/>
<sequence>MGMSSINTNLSAMTALQSLQQTSKDLLTTQNRISTGLKVASASDNAAYWSIATTMKSDNDALSTVQDALGLGKGTVDVAYNALNQSITLVGQIKEKLTAAAAPGVDRAKVQSEITQLQEQLKGIAASANFSGQNWVSVDSSVTGYSSTKSIVASFARTTTGAVSIGTISVDTSKSVLFDASTATTGTSGGILDSQRGTTGAIVTTGGTSVMKIDISKLTDSSTDQQTLVAYISGVDTAFQEMTTAATNLGAAQKRIDLQTSFISSLRDSITTGVSQLVDADMNQESTRLQALQVKQQLGVQALSIANQSSQNILSLFR</sequence>
<keyword evidence="7" id="KW-1185">Reference proteome</keyword>
<keyword evidence="6" id="KW-0282">Flagellum</keyword>
<dbReference type="Proteomes" id="UP000199423">
    <property type="component" value="Unassembled WGS sequence"/>
</dbReference>
<name>A0A1I7NRJ5_9HYPH</name>
<keyword evidence="3" id="KW-0964">Secreted</keyword>
<dbReference type="GO" id="GO:0005576">
    <property type="term" value="C:extracellular region"/>
    <property type="evidence" value="ECO:0007669"/>
    <property type="project" value="UniProtKB-SubCell"/>
</dbReference>
<evidence type="ECO:0000259" key="5">
    <source>
        <dbReference type="Pfam" id="PF00700"/>
    </source>
</evidence>
<evidence type="ECO:0000256" key="1">
    <source>
        <dbReference type="ARBA" id="ARBA00005709"/>
    </source>
</evidence>
<keyword evidence="2 3" id="KW-0975">Bacterial flagellum</keyword>
<dbReference type="GO" id="GO:0009288">
    <property type="term" value="C:bacterial-type flagellum"/>
    <property type="evidence" value="ECO:0007669"/>
    <property type="project" value="UniProtKB-SubCell"/>
</dbReference>
<dbReference type="Gene3D" id="1.20.1330.10">
    <property type="entry name" value="f41 fragment of flagellin, N-terminal domain"/>
    <property type="match status" value="1"/>
</dbReference>
<dbReference type="Pfam" id="PF00700">
    <property type="entry name" value="Flagellin_C"/>
    <property type="match status" value="1"/>
</dbReference>
<dbReference type="PRINTS" id="PR00207">
    <property type="entry name" value="FLAGELLIN"/>
</dbReference>
<gene>
    <name evidence="6" type="ORF">SAMN04488557_3059</name>
</gene>
<dbReference type="Pfam" id="PF00669">
    <property type="entry name" value="Flagellin_N"/>
    <property type="match status" value="1"/>
</dbReference>
<evidence type="ECO:0000313" key="6">
    <source>
        <dbReference type="EMBL" id="SFV37235.1"/>
    </source>
</evidence>
<comment type="function">
    <text evidence="3">Flagellin is the subunit protein which polymerizes to form the filaments of bacterial flagella.</text>
</comment>
<dbReference type="PANTHER" id="PTHR42792:SF2">
    <property type="entry name" value="FLAGELLIN"/>
    <property type="match status" value="1"/>
</dbReference>
<dbReference type="STRING" id="51670.SAMN04488557_3059"/>
<dbReference type="RefSeq" id="WP_092868585.1">
    <property type="nucleotide sequence ID" value="NZ_FPCH01000003.1"/>
</dbReference>
<comment type="subcellular location">
    <subcellularLocation>
        <location evidence="3">Secreted</location>
    </subcellularLocation>
    <subcellularLocation>
        <location evidence="3">Bacterial flagellum</location>
    </subcellularLocation>
</comment>
<dbReference type="GO" id="GO:0005198">
    <property type="term" value="F:structural molecule activity"/>
    <property type="evidence" value="ECO:0007669"/>
    <property type="project" value="UniProtKB-UniRule"/>
</dbReference>
<feature type="domain" description="Flagellin C-terminal" evidence="5">
    <location>
        <begin position="233"/>
        <end position="317"/>
    </location>
</feature>
<dbReference type="PANTHER" id="PTHR42792">
    <property type="entry name" value="FLAGELLIN"/>
    <property type="match status" value="1"/>
</dbReference>
<feature type="domain" description="Flagellin N-terminal" evidence="4">
    <location>
        <begin position="6"/>
        <end position="137"/>
    </location>
</feature>
<keyword evidence="6" id="KW-0969">Cilium</keyword>
<comment type="similarity">
    <text evidence="1 3">Belongs to the bacterial flagellin family.</text>
</comment>
<evidence type="ECO:0000256" key="3">
    <source>
        <dbReference type="RuleBase" id="RU362073"/>
    </source>
</evidence>
<keyword evidence="6" id="KW-0966">Cell projection</keyword>
<dbReference type="EMBL" id="FPCH01000003">
    <property type="protein sequence ID" value="SFV37235.1"/>
    <property type="molecule type" value="Genomic_DNA"/>
</dbReference>
<dbReference type="OrthoDB" id="8328560at2"/>
<dbReference type="InterPro" id="IPR001029">
    <property type="entry name" value="Flagellin_N"/>
</dbReference>
<dbReference type="InterPro" id="IPR001492">
    <property type="entry name" value="Flagellin"/>
</dbReference>
<protein>
    <recommendedName>
        <fullName evidence="3">Flagellin</fullName>
    </recommendedName>
</protein>
<dbReference type="InterPro" id="IPR046358">
    <property type="entry name" value="Flagellin_C"/>
</dbReference>
<evidence type="ECO:0000256" key="2">
    <source>
        <dbReference type="ARBA" id="ARBA00023143"/>
    </source>
</evidence>
<accession>A0A1I7NRJ5</accession>
<reference evidence="7" key="1">
    <citation type="submission" date="2016-10" db="EMBL/GenBank/DDBJ databases">
        <authorList>
            <person name="Varghese N."/>
            <person name="Submissions S."/>
        </authorList>
    </citation>
    <scope>NUCLEOTIDE SEQUENCE [LARGE SCALE GENOMIC DNA]</scope>
    <source>
        <strain evidence="7">DSM 1565</strain>
    </source>
</reference>
<dbReference type="AlphaFoldDB" id="A0A1I7NRJ5"/>
<evidence type="ECO:0000259" key="4">
    <source>
        <dbReference type="Pfam" id="PF00669"/>
    </source>
</evidence>
<dbReference type="SUPFAM" id="SSF64518">
    <property type="entry name" value="Phase 1 flagellin"/>
    <property type="match status" value="1"/>
</dbReference>